<dbReference type="InterPro" id="IPR053195">
    <property type="entry name" value="Bax-like"/>
</dbReference>
<dbReference type="SMART" id="SM00047">
    <property type="entry name" value="LYZ2"/>
    <property type="match status" value="1"/>
</dbReference>
<keyword evidence="3" id="KW-1185">Reference proteome</keyword>
<dbReference type="EMBL" id="BMIY01000008">
    <property type="protein sequence ID" value="GFZ76965.1"/>
    <property type="molecule type" value="Genomic_DNA"/>
</dbReference>
<dbReference type="Pfam" id="PF01832">
    <property type="entry name" value="Glucosaminidase"/>
    <property type="match status" value="1"/>
</dbReference>
<organism evidence="2 3">
    <name type="scientific">Pseudohongiella nitratireducens</name>
    <dbReference type="NCBI Taxonomy" id="1768907"/>
    <lineage>
        <taxon>Bacteria</taxon>
        <taxon>Pseudomonadati</taxon>
        <taxon>Pseudomonadota</taxon>
        <taxon>Gammaproteobacteria</taxon>
        <taxon>Pseudomonadales</taxon>
        <taxon>Pseudohongiellaceae</taxon>
        <taxon>Pseudohongiella</taxon>
    </lineage>
</organism>
<dbReference type="Gene3D" id="1.10.530.10">
    <property type="match status" value="1"/>
</dbReference>
<evidence type="ECO:0000313" key="2">
    <source>
        <dbReference type="EMBL" id="GFZ76965.1"/>
    </source>
</evidence>
<dbReference type="PANTHER" id="PTHR40572">
    <property type="entry name" value="PROTEIN BAX"/>
    <property type="match status" value="1"/>
</dbReference>
<gene>
    <name evidence="2" type="ORF">GCM10011403_19990</name>
</gene>
<reference evidence="2" key="2">
    <citation type="submission" date="2020-09" db="EMBL/GenBank/DDBJ databases">
        <authorList>
            <person name="Sun Q."/>
            <person name="Zhou Y."/>
        </authorList>
    </citation>
    <scope>NUCLEOTIDE SEQUENCE</scope>
    <source>
        <strain evidence="2">CGMCC 1.15425</strain>
    </source>
</reference>
<reference evidence="2" key="1">
    <citation type="journal article" date="2014" name="Int. J. Syst. Evol. Microbiol.">
        <title>Complete genome sequence of Corynebacterium casei LMG S-19264T (=DSM 44701T), isolated from a smear-ripened cheese.</title>
        <authorList>
            <consortium name="US DOE Joint Genome Institute (JGI-PGF)"/>
            <person name="Walter F."/>
            <person name="Albersmeier A."/>
            <person name="Kalinowski J."/>
            <person name="Ruckert C."/>
        </authorList>
    </citation>
    <scope>NUCLEOTIDE SEQUENCE</scope>
    <source>
        <strain evidence="2">CGMCC 1.15425</strain>
    </source>
</reference>
<dbReference type="GO" id="GO:0004040">
    <property type="term" value="F:amidase activity"/>
    <property type="evidence" value="ECO:0007669"/>
    <property type="project" value="InterPro"/>
</dbReference>
<accession>A0A916VJP3</accession>
<evidence type="ECO:0000313" key="3">
    <source>
        <dbReference type="Proteomes" id="UP000627715"/>
    </source>
</evidence>
<dbReference type="AlphaFoldDB" id="A0A916VJP3"/>
<dbReference type="PANTHER" id="PTHR40572:SF1">
    <property type="entry name" value="PROTEIN BAX"/>
    <property type="match status" value="1"/>
</dbReference>
<dbReference type="Proteomes" id="UP000627715">
    <property type="component" value="Unassembled WGS sequence"/>
</dbReference>
<dbReference type="InterPro" id="IPR002901">
    <property type="entry name" value="MGlyc_endo_b_GlcNAc-like_dom"/>
</dbReference>
<comment type="caution">
    <text evidence="2">The sequence shown here is derived from an EMBL/GenBank/DDBJ whole genome shotgun (WGS) entry which is preliminary data.</text>
</comment>
<keyword evidence="2" id="KW-0378">Hydrolase</keyword>
<feature type="domain" description="Mannosyl-glycoprotein endo-beta-N-acetylglucosamidase-like" evidence="1">
    <location>
        <begin position="168"/>
        <end position="297"/>
    </location>
</feature>
<sequence length="328" mass="37343">MLDLFKHSRLPMLARIGAVSALAAFTFTAFAQYRQSETFLEDLTMQDLLLEDQMVQEEPEFIVEVPDFTIYEQVDERKAAFFAFMTDFVETENARLAGLRKELLPMWGVLNHDQELTDIEVARLYEIAKGFGFRNEVEAMIAARNIEDGVAGEDENSDQAALSEDAERILAAGEVLSHYELVKELVRRVDVIPTSLVLAQAANESGWGTSRFAREGNNIFGQWCFDEGCGLVPNRRGEDASHEVRAFASVDAAVRAYFRNLNTHPSYEDLRTLRASMRMQGLKLNSMVLARGLTRYSERGMDYVEELQDMIRINELRERDRVFINNAT</sequence>
<evidence type="ECO:0000259" key="1">
    <source>
        <dbReference type="SMART" id="SM00047"/>
    </source>
</evidence>
<proteinExistence type="predicted"/>
<name>A0A916VJP3_9GAMM</name>
<dbReference type="RefSeq" id="WP_068811802.1">
    <property type="nucleotide sequence ID" value="NZ_BMIY01000008.1"/>
</dbReference>
<protein>
    <submittedName>
        <fullName evidence="2">Glycoside hydrolase family 73</fullName>
    </submittedName>
</protein>